<evidence type="ECO:0000256" key="1">
    <source>
        <dbReference type="SAM" id="MobiDB-lite"/>
    </source>
</evidence>
<comment type="caution">
    <text evidence="2">The sequence shown here is derived from an EMBL/GenBank/DDBJ whole genome shotgun (WGS) entry which is preliminary data.</text>
</comment>
<feature type="region of interest" description="Disordered" evidence="1">
    <location>
        <begin position="1"/>
        <end position="96"/>
    </location>
</feature>
<reference evidence="2" key="1">
    <citation type="submission" date="2016-10" db="EMBL/GenBank/DDBJ databases">
        <authorList>
            <person name="Benchimol M."/>
            <person name="Almeida L.G."/>
            <person name="Vasconcelos A.T."/>
            <person name="Perreira-Neves A."/>
            <person name="Rosa I.A."/>
            <person name="Tasca T."/>
            <person name="Bogo M.R."/>
            <person name="de Souza W."/>
        </authorList>
    </citation>
    <scope>NUCLEOTIDE SEQUENCE [LARGE SCALE GENOMIC DNA]</scope>
    <source>
        <strain evidence="2">K</strain>
    </source>
</reference>
<feature type="compositionally biased region" description="Low complexity" evidence="1">
    <location>
        <begin position="66"/>
        <end position="78"/>
    </location>
</feature>
<organism evidence="2 3">
    <name type="scientific">Tritrichomonas foetus</name>
    <dbReference type="NCBI Taxonomy" id="1144522"/>
    <lineage>
        <taxon>Eukaryota</taxon>
        <taxon>Metamonada</taxon>
        <taxon>Parabasalia</taxon>
        <taxon>Tritrichomonadida</taxon>
        <taxon>Tritrichomonadidae</taxon>
        <taxon>Tritrichomonas</taxon>
    </lineage>
</organism>
<dbReference type="RefSeq" id="XP_068353683.1">
    <property type="nucleotide sequence ID" value="XM_068493951.1"/>
</dbReference>
<evidence type="ECO:0000313" key="2">
    <source>
        <dbReference type="EMBL" id="OHT00547.1"/>
    </source>
</evidence>
<name>A0A1J4JN93_9EUKA</name>
<keyword evidence="3" id="KW-1185">Reference proteome</keyword>
<accession>A0A1J4JN93</accession>
<proteinExistence type="predicted"/>
<gene>
    <name evidence="2" type="ORF">TRFO_07862</name>
</gene>
<dbReference type="VEuPathDB" id="TrichDB:TRFO_07862"/>
<sequence>MSQPAEVQQEATVAEEPVEEAPKEEVVDASEATPEIAEEEPKEEELGEVHEAPEASDEPPAEKAVAEVPAEEVQVPAEIAEKLNEGEESTAQTEVR</sequence>
<dbReference type="EMBL" id="MLAK01000949">
    <property type="protein sequence ID" value="OHT00547.1"/>
    <property type="molecule type" value="Genomic_DNA"/>
</dbReference>
<dbReference type="AlphaFoldDB" id="A0A1J4JN93"/>
<dbReference type="GeneID" id="94828655"/>
<evidence type="ECO:0000313" key="3">
    <source>
        <dbReference type="Proteomes" id="UP000179807"/>
    </source>
</evidence>
<dbReference type="Proteomes" id="UP000179807">
    <property type="component" value="Unassembled WGS sequence"/>
</dbReference>
<protein>
    <submittedName>
        <fullName evidence="2">Uncharacterized protein</fullName>
    </submittedName>
</protein>
<feature type="compositionally biased region" description="Acidic residues" evidence="1">
    <location>
        <begin position="36"/>
        <end position="46"/>
    </location>
</feature>
<feature type="compositionally biased region" description="Low complexity" evidence="1">
    <location>
        <begin position="1"/>
        <end position="15"/>
    </location>
</feature>